<sequence>MTDLAHRAERPFAAPVGRWEGLRSRARRFRELAAVALRSPTTVIGLVLILALVTMAICAPLIMEPNFPDPYQMPRDWTQINAPPGTPGHPLGTTGEGGDVLYGIVWGARTSLKLAFIVVALTVVIGVIIGSVAGFLGGKVDEVLMRVVDVFLAVPELILALAIAALLGPSFTNIIIAITVLGWCRYARIIRAQIIHTKQNEYVDAARVIGDSRLRIYVKDILPNSITPVVVAATLQMGAVVIFAATLSFLGLAEAGLAEWGNLVSEGQSGVVSGRWWVATFAGLMVFLWSLGFNLFGDGLRDVLDPRSEGR</sequence>
<evidence type="ECO:0000256" key="6">
    <source>
        <dbReference type="ARBA" id="ARBA00023136"/>
    </source>
</evidence>
<dbReference type="InterPro" id="IPR025966">
    <property type="entry name" value="OppC_N"/>
</dbReference>
<proteinExistence type="inferred from homology"/>
<dbReference type="GO" id="GO:0005886">
    <property type="term" value="C:plasma membrane"/>
    <property type="evidence" value="ECO:0007669"/>
    <property type="project" value="UniProtKB-SubCell"/>
</dbReference>
<feature type="domain" description="ABC transmembrane type-1" evidence="8">
    <location>
        <begin position="108"/>
        <end position="297"/>
    </location>
</feature>
<keyword evidence="2 7" id="KW-0813">Transport</keyword>
<keyword evidence="4 7" id="KW-0812">Transmembrane</keyword>
<dbReference type="SUPFAM" id="SSF161098">
    <property type="entry name" value="MetI-like"/>
    <property type="match status" value="1"/>
</dbReference>
<evidence type="ECO:0000313" key="9">
    <source>
        <dbReference type="EMBL" id="GFG50487.1"/>
    </source>
</evidence>
<accession>A0A2A7MTL2</accession>
<keyword evidence="6 7" id="KW-0472">Membrane</keyword>
<evidence type="ECO:0000256" key="1">
    <source>
        <dbReference type="ARBA" id="ARBA00004651"/>
    </source>
</evidence>
<comment type="similarity">
    <text evidence="7">Belongs to the binding-protein-dependent transport system permease family.</text>
</comment>
<dbReference type="EMBL" id="PDCP01000054">
    <property type="protein sequence ID" value="PEG34889.1"/>
    <property type="molecule type" value="Genomic_DNA"/>
</dbReference>
<keyword evidence="5 7" id="KW-1133">Transmembrane helix</keyword>
<dbReference type="Gene3D" id="1.10.3720.10">
    <property type="entry name" value="MetI-like"/>
    <property type="match status" value="1"/>
</dbReference>
<name>A0A2A7MTL2_MYCAG</name>
<feature type="transmembrane region" description="Helical" evidence="7">
    <location>
        <begin position="276"/>
        <end position="297"/>
    </location>
</feature>
<dbReference type="AlphaFoldDB" id="A0A2A7MTL2"/>
<dbReference type="CDD" id="cd06261">
    <property type="entry name" value="TM_PBP2"/>
    <property type="match status" value="1"/>
</dbReference>
<feature type="transmembrane region" description="Helical" evidence="7">
    <location>
        <begin position="229"/>
        <end position="253"/>
    </location>
</feature>
<evidence type="ECO:0000313" key="10">
    <source>
        <dbReference type="EMBL" id="PEG34889.1"/>
    </source>
</evidence>
<reference evidence="9 12" key="2">
    <citation type="journal article" date="2019" name="Emerg. Microbes Infect.">
        <title>Comprehensive subspecies identification of 175 nontuberculous mycobacteria species based on 7547 genomic profiles.</title>
        <authorList>
            <person name="Matsumoto Y."/>
            <person name="Kinjo T."/>
            <person name="Motooka D."/>
            <person name="Nabeya D."/>
            <person name="Jung N."/>
            <person name="Uechi K."/>
            <person name="Horii T."/>
            <person name="Iida T."/>
            <person name="Fujita J."/>
            <person name="Nakamura S."/>
        </authorList>
    </citation>
    <scope>NUCLEOTIDE SEQUENCE [LARGE SCALE GENOMIC DNA]</scope>
    <source>
        <strain evidence="9 12">JCM 6377</strain>
    </source>
</reference>
<dbReference type="Pfam" id="PF12911">
    <property type="entry name" value="OppC_N"/>
    <property type="match status" value="1"/>
</dbReference>
<evidence type="ECO:0000313" key="11">
    <source>
        <dbReference type="Proteomes" id="UP000220914"/>
    </source>
</evidence>
<dbReference type="InterPro" id="IPR035906">
    <property type="entry name" value="MetI-like_sf"/>
</dbReference>
<evidence type="ECO:0000313" key="12">
    <source>
        <dbReference type="Proteomes" id="UP000465302"/>
    </source>
</evidence>
<reference evidence="9" key="3">
    <citation type="submission" date="2020-02" db="EMBL/GenBank/DDBJ databases">
        <authorList>
            <person name="Matsumoto Y."/>
            <person name="Motooka D."/>
            <person name="Nakamura S."/>
        </authorList>
    </citation>
    <scope>NUCLEOTIDE SEQUENCE</scope>
    <source>
        <strain evidence="9">JCM 6377</strain>
    </source>
</reference>
<feature type="transmembrane region" description="Helical" evidence="7">
    <location>
        <begin position="43"/>
        <end position="63"/>
    </location>
</feature>
<dbReference type="Proteomes" id="UP000465302">
    <property type="component" value="Unassembled WGS sequence"/>
</dbReference>
<dbReference type="Pfam" id="PF00528">
    <property type="entry name" value="BPD_transp_1"/>
    <property type="match status" value="1"/>
</dbReference>
<dbReference type="OrthoDB" id="9812701at2"/>
<evidence type="ECO:0000256" key="7">
    <source>
        <dbReference type="RuleBase" id="RU363032"/>
    </source>
</evidence>
<keyword evidence="3" id="KW-1003">Cell membrane</keyword>
<gene>
    <name evidence="10" type="ORF">CQY20_23720</name>
    <name evidence="9" type="ORF">MAGR_19280</name>
</gene>
<comment type="subcellular location">
    <subcellularLocation>
        <location evidence="1 7">Cell membrane</location>
        <topology evidence="1 7">Multi-pass membrane protein</topology>
    </subcellularLocation>
</comment>
<dbReference type="RefSeq" id="WP_097942528.1">
    <property type="nucleotide sequence ID" value="NZ_BLKS01000001.1"/>
</dbReference>
<dbReference type="EMBL" id="BLKS01000001">
    <property type="protein sequence ID" value="GFG50487.1"/>
    <property type="molecule type" value="Genomic_DNA"/>
</dbReference>
<organism evidence="10 11">
    <name type="scientific">Mycolicibacterium agri</name>
    <name type="common">Mycobacterium agri</name>
    <dbReference type="NCBI Taxonomy" id="36811"/>
    <lineage>
        <taxon>Bacteria</taxon>
        <taxon>Bacillati</taxon>
        <taxon>Actinomycetota</taxon>
        <taxon>Actinomycetes</taxon>
        <taxon>Mycobacteriales</taxon>
        <taxon>Mycobacteriaceae</taxon>
        <taxon>Mycolicibacterium</taxon>
    </lineage>
</organism>
<dbReference type="PROSITE" id="PS50928">
    <property type="entry name" value="ABC_TM1"/>
    <property type="match status" value="1"/>
</dbReference>
<feature type="transmembrane region" description="Helical" evidence="7">
    <location>
        <begin position="157"/>
        <end position="184"/>
    </location>
</feature>
<keyword evidence="11" id="KW-1185">Reference proteome</keyword>
<dbReference type="InterPro" id="IPR050366">
    <property type="entry name" value="BP-dependent_transpt_permease"/>
</dbReference>
<reference evidence="10 11" key="1">
    <citation type="submission" date="2017-10" db="EMBL/GenBank/DDBJ databases">
        <title>The new phylogeny of genus Mycobacterium.</title>
        <authorList>
            <person name="Tortoli E."/>
            <person name="Trovato A."/>
            <person name="Cirillo D.M."/>
        </authorList>
    </citation>
    <scope>NUCLEOTIDE SEQUENCE [LARGE SCALE GENOMIC DNA]</scope>
    <source>
        <strain evidence="10 11">CCUG37673</strain>
    </source>
</reference>
<protein>
    <submittedName>
        <fullName evidence="9">Cytochrome c550</fullName>
    </submittedName>
    <submittedName>
        <fullName evidence="10">D-ala-D-ala transporter subunit</fullName>
    </submittedName>
</protein>
<dbReference type="InterPro" id="IPR000515">
    <property type="entry name" value="MetI-like"/>
</dbReference>
<evidence type="ECO:0000259" key="8">
    <source>
        <dbReference type="PROSITE" id="PS50928"/>
    </source>
</evidence>
<evidence type="ECO:0000256" key="3">
    <source>
        <dbReference type="ARBA" id="ARBA00022475"/>
    </source>
</evidence>
<comment type="caution">
    <text evidence="10">The sequence shown here is derived from an EMBL/GenBank/DDBJ whole genome shotgun (WGS) entry which is preliminary data.</text>
</comment>
<feature type="transmembrane region" description="Helical" evidence="7">
    <location>
        <begin position="114"/>
        <end position="137"/>
    </location>
</feature>
<dbReference type="PANTHER" id="PTHR43386">
    <property type="entry name" value="OLIGOPEPTIDE TRANSPORT SYSTEM PERMEASE PROTEIN APPC"/>
    <property type="match status" value="1"/>
</dbReference>
<dbReference type="Proteomes" id="UP000220914">
    <property type="component" value="Unassembled WGS sequence"/>
</dbReference>
<dbReference type="PANTHER" id="PTHR43386:SF1">
    <property type="entry name" value="D,D-DIPEPTIDE TRANSPORT SYSTEM PERMEASE PROTEIN DDPC-RELATED"/>
    <property type="match status" value="1"/>
</dbReference>
<evidence type="ECO:0000256" key="2">
    <source>
        <dbReference type="ARBA" id="ARBA00022448"/>
    </source>
</evidence>
<dbReference type="GO" id="GO:0055085">
    <property type="term" value="P:transmembrane transport"/>
    <property type="evidence" value="ECO:0007669"/>
    <property type="project" value="InterPro"/>
</dbReference>
<evidence type="ECO:0000256" key="4">
    <source>
        <dbReference type="ARBA" id="ARBA00022692"/>
    </source>
</evidence>
<evidence type="ECO:0000256" key="5">
    <source>
        <dbReference type="ARBA" id="ARBA00022989"/>
    </source>
</evidence>